<feature type="domain" description="TonB-dependent receptor plug" evidence="10">
    <location>
        <begin position="126"/>
        <end position="233"/>
    </location>
</feature>
<keyword evidence="13" id="KW-1185">Reference proteome</keyword>
<dbReference type="SUPFAM" id="SSF49452">
    <property type="entry name" value="Starch-binding domain-like"/>
    <property type="match status" value="1"/>
</dbReference>
<dbReference type="Proteomes" id="UP000648257">
    <property type="component" value="Unassembled WGS sequence"/>
</dbReference>
<dbReference type="InterPro" id="IPR037066">
    <property type="entry name" value="Plug_dom_sf"/>
</dbReference>
<keyword evidence="7 12" id="KW-0675">Receptor</keyword>
<dbReference type="Gene3D" id="2.170.130.10">
    <property type="entry name" value="TonB-dependent receptor, plug domain"/>
    <property type="match status" value="1"/>
</dbReference>
<evidence type="ECO:0000256" key="8">
    <source>
        <dbReference type="ARBA" id="ARBA00023237"/>
    </source>
</evidence>
<evidence type="ECO:0000256" key="5">
    <source>
        <dbReference type="ARBA" id="ARBA00022692"/>
    </source>
</evidence>
<organism evidence="12 13">
    <name type="scientific">Undibacterium seohonense</name>
    <dbReference type="NCBI Taxonomy" id="1344950"/>
    <lineage>
        <taxon>Bacteria</taxon>
        <taxon>Pseudomonadati</taxon>
        <taxon>Pseudomonadota</taxon>
        <taxon>Betaproteobacteria</taxon>
        <taxon>Burkholderiales</taxon>
        <taxon>Oxalobacteraceae</taxon>
        <taxon>Undibacterium</taxon>
    </lineage>
</organism>
<dbReference type="PANTHER" id="PTHR30069:SF46">
    <property type="entry name" value="OAR PROTEIN"/>
    <property type="match status" value="1"/>
</dbReference>
<comment type="similarity">
    <text evidence="2">Belongs to the TonB-dependent receptor family.</text>
</comment>
<accession>A0ABR6X8P4</accession>
<dbReference type="InterPro" id="IPR039426">
    <property type="entry name" value="TonB-dep_rcpt-like"/>
</dbReference>
<dbReference type="InterPro" id="IPR036942">
    <property type="entry name" value="Beta-barrel_TonB_sf"/>
</dbReference>
<dbReference type="InterPro" id="IPR013784">
    <property type="entry name" value="Carb-bd-like_fold"/>
</dbReference>
<sequence>MSKRNMIFKKKLVAHALVFAFGTSALTIGVMPEAMAQSSNGAVNGQAPAGAVVTIENKSIGLLRSVKAGKDGTFTVSQLPPGTYLLKSGNEELTVAVNAGEGTAATFVGSAQQVVVTARLTRIDVKSPESSLVMNKAAIDRVPVLRDVTAVALLAPGAVAGDSRIGQTGSRAGNVPSLGGASPAENVYYINGFNVTNNLNGVAFNQVPFDAIGQQQVKTGGYGAEFGRSLGGVLSVTTKRGTNEWHGGANVVYSPESLEASSVYTEKSAITGKWELHNRPGGTDDLKSNVWLGGPIIKDKLFIFGLIQAANVKRESYFTTEQETLKNSTPQYLMKVDWNINESNLLEFTGFSDKSEDKIGTYKAATPYGGAKGAVVGNDTLTNGGQNLIGKYTAWVTDDLTVSAMYGVGKYDRKSEIQTASCPRITDARTSPSIKLGCSTVTSISDPNANDKRTAFRIDAEWNLGAHSLRFGMDDEKYEVVDGTKYPGGDSYTIRNLNPGSKLSNGYVNNTAAVQPYMAIRHFENGGIFTTKNSAFYIEDNWQATKNVIANIGLRSESFNNLNANGVDFINVKNTIAPRLGLVWDMKGNAETKVFANAGRYYIPVMSNTNVRLAGAELDYTDYFAFNGTYGADKFQLPGRGAQLGTRLEVSNGKAADPRTVVDPNIKPMYQDEFILGLQQAFGNRWSGSVKVTHRKLQSVMDDMCNDEGAGAWAAANGYNATDAAKIADTVGHCFLYNPGKDLTANVAFASGLKAITIPAAALMFPQPVRTFNALEFGFDRAWDGKWSLQGNYVLAFNKGNTEGYVKSDIGQDDAGISQDWDYPGLAEGSNGYLPNDRRHTLKVWGSYQVTPEFRLGANLVVQSGRPRNCLGYYAGNTDGVSILYGAASFYCTAIKPGLQPRGSYGRTDWTRDLSLQAHYAPSWYKGLTFAVDVLNVFNERTVKSLNEQGESALGTISPTYQQPLSIQKARTVRFTAQYEF</sequence>
<dbReference type="InterPro" id="IPR057601">
    <property type="entry name" value="Oar-like_b-barrel"/>
</dbReference>
<name>A0ABR6X8P4_9BURK</name>
<keyword evidence="5" id="KW-0812">Transmembrane</keyword>
<evidence type="ECO:0000256" key="1">
    <source>
        <dbReference type="ARBA" id="ARBA00004571"/>
    </source>
</evidence>
<dbReference type="Gene3D" id="2.40.170.20">
    <property type="entry name" value="TonB-dependent receptor, beta-barrel domain"/>
    <property type="match status" value="1"/>
</dbReference>
<evidence type="ECO:0000256" key="6">
    <source>
        <dbReference type="ARBA" id="ARBA00023136"/>
    </source>
</evidence>
<evidence type="ECO:0000256" key="7">
    <source>
        <dbReference type="ARBA" id="ARBA00023170"/>
    </source>
</evidence>
<keyword evidence="3" id="KW-0813">Transport</keyword>
<feature type="domain" description="TonB-dependent transporter Oar-like beta-barrel" evidence="11">
    <location>
        <begin position="571"/>
        <end position="850"/>
    </location>
</feature>
<evidence type="ECO:0000256" key="3">
    <source>
        <dbReference type="ARBA" id="ARBA00022448"/>
    </source>
</evidence>
<gene>
    <name evidence="12" type="ORF">H8K52_16520</name>
</gene>
<keyword evidence="6" id="KW-0472">Membrane</keyword>
<comment type="caution">
    <text evidence="12">The sequence shown here is derived from an EMBL/GenBank/DDBJ whole genome shotgun (WGS) entry which is preliminary data.</text>
</comment>
<dbReference type="EMBL" id="JACOFW010000022">
    <property type="protein sequence ID" value="MBC3808945.1"/>
    <property type="molecule type" value="Genomic_DNA"/>
</dbReference>
<evidence type="ECO:0000256" key="2">
    <source>
        <dbReference type="ARBA" id="ARBA00009810"/>
    </source>
</evidence>
<evidence type="ECO:0000259" key="11">
    <source>
        <dbReference type="Pfam" id="PF25183"/>
    </source>
</evidence>
<comment type="subcellular location">
    <subcellularLocation>
        <location evidence="1">Cell outer membrane</location>
        <topology evidence="1">Multi-pass membrane protein</topology>
    </subcellularLocation>
</comment>
<evidence type="ECO:0000313" key="12">
    <source>
        <dbReference type="EMBL" id="MBC3808945.1"/>
    </source>
</evidence>
<evidence type="ECO:0000256" key="9">
    <source>
        <dbReference type="SAM" id="SignalP"/>
    </source>
</evidence>
<feature type="chain" id="PRO_5045716632" evidence="9">
    <location>
        <begin position="26"/>
        <end position="981"/>
    </location>
</feature>
<keyword evidence="4" id="KW-1134">Transmembrane beta strand</keyword>
<keyword evidence="9" id="KW-0732">Signal</keyword>
<proteinExistence type="inferred from homology"/>
<feature type="signal peptide" evidence="9">
    <location>
        <begin position="1"/>
        <end position="25"/>
    </location>
</feature>
<evidence type="ECO:0000313" key="13">
    <source>
        <dbReference type="Proteomes" id="UP000648257"/>
    </source>
</evidence>
<dbReference type="Pfam" id="PF07715">
    <property type="entry name" value="Plug"/>
    <property type="match status" value="1"/>
</dbReference>
<dbReference type="SUPFAM" id="SSF56935">
    <property type="entry name" value="Porins"/>
    <property type="match status" value="1"/>
</dbReference>
<dbReference type="PANTHER" id="PTHR30069">
    <property type="entry name" value="TONB-DEPENDENT OUTER MEMBRANE RECEPTOR"/>
    <property type="match status" value="1"/>
</dbReference>
<dbReference type="Pfam" id="PF25183">
    <property type="entry name" value="OMP_b-brl_4"/>
    <property type="match status" value="2"/>
</dbReference>
<keyword evidence="8" id="KW-0998">Cell outer membrane</keyword>
<dbReference type="InterPro" id="IPR012910">
    <property type="entry name" value="Plug_dom"/>
</dbReference>
<dbReference type="RefSeq" id="WP_186924012.1">
    <property type="nucleotide sequence ID" value="NZ_JACOFW010000022.1"/>
</dbReference>
<evidence type="ECO:0000259" key="10">
    <source>
        <dbReference type="Pfam" id="PF07715"/>
    </source>
</evidence>
<reference evidence="12 13" key="1">
    <citation type="submission" date="2020-08" db="EMBL/GenBank/DDBJ databases">
        <title>Novel species isolated from subtropical streams in China.</title>
        <authorList>
            <person name="Lu H."/>
        </authorList>
    </citation>
    <scope>NUCLEOTIDE SEQUENCE [LARGE SCALE GENOMIC DNA]</scope>
    <source>
        <strain evidence="12 13">KACC 16656</strain>
    </source>
</reference>
<protein>
    <submittedName>
        <fullName evidence="12">TonB-dependent receptor</fullName>
    </submittedName>
</protein>
<evidence type="ECO:0000256" key="4">
    <source>
        <dbReference type="ARBA" id="ARBA00022452"/>
    </source>
</evidence>
<feature type="domain" description="TonB-dependent transporter Oar-like beta-barrel" evidence="11">
    <location>
        <begin position="316"/>
        <end position="562"/>
    </location>
</feature>